<sequence length="127" mass="15032">MDISHRGMQAVRNNFAKNHGHSPNKHHKNLSNQQLHLQQKQKQYKHNRVINLITKRPIRMIGYKIMKQRRGHLKIGCESKSCKRTPNHSESMYYHLPSVINIIFLSLATYERSVSNNQHKRTVKIEQ</sequence>
<evidence type="ECO:0000313" key="1">
    <source>
        <dbReference type="EMBL" id="KEH40199.1"/>
    </source>
</evidence>
<reference evidence="1 3" key="1">
    <citation type="journal article" date="2011" name="Nature">
        <title>The Medicago genome provides insight into the evolution of rhizobial symbioses.</title>
        <authorList>
            <person name="Young N.D."/>
            <person name="Debelle F."/>
            <person name="Oldroyd G.E."/>
            <person name="Geurts R."/>
            <person name="Cannon S.B."/>
            <person name="Udvardi M.K."/>
            <person name="Benedito V.A."/>
            <person name="Mayer K.F."/>
            <person name="Gouzy J."/>
            <person name="Schoof H."/>
            <person name="Van de Peer Y."/>
            <person name="Proost S."/>
            <person name="Cook D.R."/>
            <person name="Meyers B.C."/>
            <person name="Spannagl M."/>
            <person name="Cheung F."/>
            <person name="De Mita S."/>
            <person name="Krishnakumar V."/>
            <person name="Gundlach H."/>
            <person name="Zhou S."/>
            <person name="Mudge J."/>
            <person name="Bharti A.K."/>
            <person name="Murray J.D."/>
            <person name="Naoumkina M.A."/>
            <person name="Rosen B."/>
            <person name="Silverstein K.A."/>
            <person name="Tang H."/>
            <person name="Rombauts S."/>
            <person name="Zhao P.X."/>
            <person name="Zhou P."/>
            <person name="Barbe V."/>
            <person name="Bardou P."/>
            <person name="Bechner M."/>
            <person name="Bellec A."/>
            <person name="Berger A."/>
            <person name="Berges H."/>
            <person name="Bidwell S."/>
            <person name="Bisseling T."/>
            <person name="Choisne N."/>
            <person name="Couloux A."/>
            <person name="Denny R."/>
            <person name="Deshpande S."/>
            <person name="Dai X."/>
            <person name="Doyle J.J."/>
            <person name="Dudez A.M."/>
            <person name="Farmer A.D."/>
            <person name="Fouteau S."/>
            <person name="Franken C."/>
            <person name="Gibelin C."/>
            <person name="Gish J."/>
            <person name="Goldstein S."/>
            <person name="Gonzalez A.J."/>
            <person name="Green P.J."/>
            <person name="Hallab A."/>
            <person name="Hartog M."/>
            <person name="Hua A."/>
            <person name="Humphray S.J."/>
            <person name="Jeong D.H."/>
            <person name="Jing Y."/>
            <person name="Jocker A."/>
            <person name="Kenton S.M."/>
            <person name="Kim D.J."/>
            <person name="Klee K."/>
            <person name="Lai H."/>
            <person name="Lang C."/>
            <person name="Lin S."/>
            <person name="Macmil S.L."/>
            <person name="Magdelenat G."/>
            <person name="Matthews L."/>
            <person name="McCorrison J."/>
            <person name="Monaghan E.L."/>
            <person name="Mun J.H."/>
            <person name="Najar F.Z."/>
            <person name="Nicholson C."/>
            <person name="Noirot C."/>
            <person name="O'Bleness M."/>
            <person name="Paule C.R."/>
            <person name="Poulain J."/>
            <person name="Prion F."/>
            <person name="Qin B."/>
            <person name="Qu C."/>
            <person name="Retzel E.F."/>
            <person name="Riddle C."/>
            <person name="Sallet E."/>
            <person name="Samain S."/>
            <person name="Samson N."/>
            <person name="Sanders I."/>
            <person name="Saurat O."/>
            <person name="Scarpelli C."/>
            <person name="Schiex T."/>
            <person name="Segurens B."/>
            <person name="Severin A.J."/>
            <person name="Sherrier D.J."/>
            <person name="Shi R."/>
            <person name="Sims S."/>
            <person name="Singer S.R."/>
            <person name="Sinharoy S."/>
            <person name="Sterck L."/>
            <person name="Viollet A."/>
            <person name="Wang B.B."/>
            <person name="Wang K."/>
            <person name="Wang M."/>
            <person name="Wang X."/>
            <person name="Warfsmann J."/>
            <person name="Weissenbach J."/>
            <person name="White D.D."/>
            <person name="White J.D."/>
            <person name="Wiley G.B."/>
            <person name="Wincker P."/>
            <person name="Xing Y."/>
            <person name="Yang L."/>
            <person name="Yao Z."/>
            <person name="Ying F."/>
            <person name="Zhai J."/>
            <person name="Zhou L."/>
            <person name="Zuber A."/>
            <person name="Denarie J."/>
            <person name="Dixon R.A."/>
            <person name="May G.D."/>
            <person name="Schwartz D.C."/>
            <person name="Rogers J."/>
            <person name="Quetier F."/>
            <person name="Town C.D."/>
            <person name="Roe B.A."/>
        </authorList>
    </citation>
    <scope>NUCLEOTIDE SEQUENCE [LARGE SCALE GENOMIC DNA]</scope>
    <source>
        <strain evidence="1">A17</strain>
        <strain evidence="2 3">cv. Jemalong A17</strain>
    </source>
</reference>
<organism evidence="1 3">
    <name type="scientific">Medicago truncatula</name>
    <name type="common">Barrel medic</name>
    <name type="synonym">Medicago tribuloides</name>
    <dbReference type="NCBI Taxonomy" id="3880"/>
    <lineage>
        <taxon>Eukaryota</taxon>
        <taxon>Viridiplantae</taxon>
        <taxon>Streptophyta</taxon>
        <taxon>Embryophyta</taxon>
        <taxon>Tracheophyta</taxon>
        <taxon>Spermatophyta</taxon>
        <taxon>Magnoliopsida</taxon>
        <taxon>eudicotyledons</taxon>
        <taxon>Gunneridae</taxon>
        <taxon>Pentapetalae</taxon>
        <taxon>rosids</taxon>
        <taxon>fabids</taxon>
        <taxon>Fabales</taxon>
        <taxon>Fabaceae</taxon>
        <taxon>Papilionoideae</taxon>
        <taxon>50 kb inversion clade</taxon>
        <taxon>NPAAA clade</taxon>
        <taxon>Hologalegina</taxon>
        <taxon>IRL clade</taxon>
        <taxon>Trifolieae</taxon>
        <taxon>Medicago</taxon>
    </lineage>
</organism>
<dbReference type="Proteomes" id="UP000002051">
    <property type="component" value="Unassembled WGS sequence"/>
</dbReference>
<reference evidence="1 3" key="2">
    <citation type="journal article" date="2014" name="BMC Genomics">
        <title>An improved genome release (version Mt4.0) for the model legume Medicago truncatula.</title>
        <authorList>
            <person name="Tang H."/>
            <person name="Krishnakumar V."/>
            <person name="Bidwell S."/>
            <person name="Rosen B."/>
            <person name="Chan A."/>
            <person name="Zhou S."/>
            <person name="Gentzbittel L."/>
            <person name="Childs K.L."/>
            <person name="Yandell M."/>
            <person name="Gundlach H."/>
            <person name="Mayer K.F."/>
            <person name="Schwartz D.C."/>
            <person name="Town C.D."/>
        </authorList>
    </citation>
    <scope>GENOME REANNOTATION</scope>
    <source>
        <strain evidence="1">A17</strain>
        <strain evidence="2 3">cv. Jemalong A17</strain>
    </source>
</reference>
<evidence type="ECO:0000313" key="2">
    <source>
        <dbReference type="EnsemblPlants" id="KEH40199"/>
    </source>
</evidence>
<accession>A0A072VDV2</accession>
<evidence type="ECO:0000313" key="3">
    <source>
        <dbReference type="Proteomes" id="UP000002051"/>
    </source>
</evidence>
<protein>
    <submittedName>
        <fullName evidence="1 2">Uncharacterized protein</fullName>
    </submittedName>
</protein>
<dbReference type="HOGENOM" id="CLU_1973777_0_0_1"/>
<reference evidence="2" key="3">
    <citation type="submission" date="2015-04" db="UniProtKB">
        <authorList>
            <consortium name="EnsemblPlants"/>
        </authorList>
    </citation>
    <scope>IDENTIFICATION</scope>
    <source>
        <strain evidence="2">cv. Jemalong A17</strain>
    </source>
</reference>
<dbReference type="EnsemblPlants" id="KEH40199">
    <property type="protein sequence ID" value="KEH40199"/>
    <property type="gene ID" value="MTR_1g023505"/>
</dbReference>
<name>A0A072VDV2_MEDTR</name>
<proteinExistence type="predicted"/>
<dbReference type="AlphaFoldDB" id="A0A072VDV2"/>
<dbReference type="EMBL" id="CM001217">
    <property type="protein sequence ID" value="KEH40199.1"/>
    <property type="molecule type" value="Genomic_DNA"/>
</dbReference>
<gene>
    <name evidence="1" type="ordered locus">MTR_1g023505</name>
</gene>
<keyword evidence="3" id="KW-1185">Reference proteome</keyword>